<evidence type="ECO:0000256" key="1">
    <source>
        <dbReference type="ARBA" id="ARBA00010790"/>
    </source>
</evidence>
<dbReference type="PROSITE" id="PS00623">
    <property type="entry name" value="GMC_OXRED_1"/>
    <property type="match status" value="1"/>
</dbReference>
<dbReference type="PANTHER" id="PTHR11552">
    <property type="entry name" value="GLUCOSE-METHANOL-CHOLINE GMC OXIDOREDUCTASE"/>
    <property type="match status" value="1"/>
</dbReference>
<dbReference type="PANTHER" id="PTHR11552:SF158">
    <property type="entry name" value="GH23626P-RELATED"/>
    <property type="match status" value="1"/>
</dbReference>
<protein>
    <submittedName>
        <fullName evidence="3">Glucose dehydrogenase [acceptor]</fullName>
    </submittedName>
</protein>
<comment type="similarity">
    <text evidence="1">Belongs to the GMC oxidoreductase family.</text>
</comment>
<dbReference type="SUPFAM" id="SSF51905">
    <property type="entry name" value="FAD/NAD(P)-binding domain"/>
    <property type="match status" value="1"/>
</dbReference>
<dbReference type="Gene3D" id="3.30.560.10">
    <property type="entry name" value="Glucose Oxidase, domain 3"/>
    <property type="match status" value="1"/>
</dbReference>
<keyword evidence="4" id="KW-1185">Reference proteome</keyword>
<dbReference type="GO" id="GO:0050660">
    <property type="term" value="F:flavin adenine dinucleotide binding"/>
    <property type="evidence" value="ECO:0007669"/>
    <property type="project" value="InterPro"/>
</dbReference>
<dbReference type="EMBL" id="KQ976424">
    <property type="protein sequence ID" value="KYM88538.1"/>
    <property type="molecule type" value="Genomic_DNA"/>
</dbReference>
<dbReference type="Gene3D" id="3.50.50.60">
    <property type="entry name" value="FAD/NAD(P)-binding domain"/>
    <property type="match status" value="1"/>
</dbReference>
<feature type="domain" description="Glucose-methanol-choline oxidoreductase N-terminal" evidence="2">
    <location>
        <begin position="89"/>
        <end position="112"/>
    </location>
</feature>
<evidence type="ECO:0000313" key="3">
    <source>
        <dbReference type="EMBL" id="KYM88538.1"/>
    </source>
</evidence>
<organism evidence="3 4">
    <name type="scientific">Atta colombica</name>
    <dbReference type="NCBI Taxonomy" id="520822"/>
    <lineage>
        <taxon>Eukaryota</taxon>
        <taxon>Metazoa</taxon>
        <taxon>Ecdysozoa</taxon>
        <taxon>Arthropoda</taxon>
        <taxon>Hexapoda</taxon>
        <taxon>Insecta</taxon>
        <taxon>Pterygota</taxon>
        <taxon>Neoptera</taxon>
        <taxon>Endopterygota</taxon>
        <taxon>Hymenoptera</taxon>
        <taxon>Apocrita</taxon>
        <taxon>Aculeata</taxon>
        <taxon>Formicoidea</taxon>
        <taxon>Formicidae</taxon>
        <taxon>Myrmicinae</taxon>
        <taxon>Atta</taxon>
    </lineage>
</organism>
<gene>
    <name evidence="3" type="ORF">ALC53_03021</name>
</gene>
<dbReference type="STRING" id="520822.A0A195BQX2"/>
<dbReference type="InterPro" id="IPR036188">
    <property type="entry name" value="FAD/NAD-bd_sf"/>
</dbReference>
<evidence type="ECO:0000313" key="4">
    <source>
        <dbReference type="Proteomes" id="UP000078540"/>
    </source>
</evidence>
<dbReference type="Proteomes" id="UP000078540">
    <property type="component" value="Unassembled WGS sequence"/>
</dbReference>
<accession>A0A195BQX2</accession>
<name>A0A195BQX2_9HYME</name>
<dbReference type="InterPro" id="IPR000172">
    <property type="entry name" value="GMC_OxRdtase_N"/>
</dbReference>
<reference evidence="3 4" key="1">
    <citation type="submission" date="2015-09" db="EMBL/GenBank/DDBJ databases">
        <title>Atta colombica WGS genome.</title>
        <authorList>
            <person name="Nygaard S."/>
            <person name="Hu H."/>
            <person name="Boomsma J."/>
            <person name="Zhang G."/>
        </authorList>
    </citation>
    <scope>NUCLEOTIDE SEQUENCE [LARGE SCALE GENOMIC DNA]</scope>
    <source>
        <strain evidence="3">Treedump-2</strain>
        <tissue evidence="3">Whole body</tissue>
    </source>
</reference>
<dbReference type="AlphaFoldDB" id="A0A195BQX2"/>
<evidence type="ECO:0000259" key="2">
    <source>
        <dbReference type="PROSITE" id="PS00623"/>
    </source>
</evidence>
<dbReference type="GO" id="GO:0016614">
    <property type="term" value="F:oxidoreductase activity, acting on CH-OH group of donors"/>
    <property type="evidence" value="ECO:0007669"/>
    <property type="project" value="InterPro"/>
</dbReference>
<dbReference type="InterPro" id="IPR012132">
    <property type="entry name" value="GMC_OxRdtase"/>
</dbReference>
<sequence>MIPQYNEPFNFIVIGAGTVGAAIATRLSEISEVKILLIEAKFHESFFMDIPTIAPILSLDSNINWKYKTRPSNKYCLGMKDNSCSFPAGKIIGGSSVLNYMAASGANAEDYDYRWKKYFKKLKTTDIPELKSDIDYHDPTAVVDPKLKVFSIQGLRMADASITEREAFEKADGRRWIVYHAPRENLVCREDRLSESDLTAKLLTAELISAPYCGLRD</sequence>
<proteinExistence type="inferred from homology"/>